<protein>
    <recommendedName>
        <fullName evidence="3">F-box domain-containing protein</fullName>
    </recommendedName>
</protein>
<dbReference type="AlphaFoldDB" id="A8NSR0"/>
<gene>
    <name evidence="1" type="ORF">CC1G_05065</name>
</gene>
<proteinExistence type="predicted"/>
<accession>A8NSR0</accession>
<evidence type="ECO:0008006" key="3">
    <source>
        <dbReference type="Google" id="ProtNLM"/>
    </source>
</evidence>
<name>A8NSR0_COPC7</name>
<dbReference type="GeneID" id="6012612"/>
<dbReference type="KEGG" id="cci:CC1G_05065"/>
<dbReference type="HOGENOM" id="CLU_561406_0_0_1"/>
<dbReference type="RefSeq" id="XP_001836072.2">
    <property type="nucleotide sequence ID" value="XM_001836020.2"/>
</dbReference>
<comment type="caution">
    <text evidence="1">The sequence shown here is derived from an EMBL/GenBank/DDBJ whole genome shotgun (WGS) entry which is preliminary data.</text>
</comment>
<dbReference type="VEuPathDB" id="FungiDB:CC1G_05065"/>
<reference evidence="1 2" key="1">
    <citation type="journal article" date="2010" name="Proc. Natl. Acad. Sci. U.S.A.">
        <title>Insights into evolution of multicellular fungi from the assembled chromosomes of the mushroom Coprinopsis cinerea (Coprinus cinereus).</title>
        <authorList>
            <person name="Stajich J.E."/>
            <person name="Wilke S.K."/>
            <person name="Ahren D."/>
            <person name="Au C.H."/>
            <person name="Birren B.W."/>
            <person name="Borodovsky M."/>
            <person name="Burns C."/>
            <person name="Canback B."/>
            <person name="Casselton L.A."/>
            <person name="Cheng C.K."/>
            <person name="Deng J."/>
            <person name="Dietrich F.S."/>
            <person name="Fargo D.C."/>
            <person name="Farman M.L."/>
            <person name="Gathman A.C."/>
            <person name="Goldberg J."/>
            <person name="Guigo R."/>
            <person name="Hoegger P.J."/>
            <person name="Hooker J.B."/>
            <person name="Huggins A."/>
            <person name="James T.Y."/>
            <person name="Kamada T."/>
            <person name="Kilaru S."/>
            <person name="Kodira C."/>
            <person name="Kues U."/>
            <person name="Kupfer D."/>
            <person name="Kwan H.S."/>
            <person name="Lomsadze A."/>
            <person name="Li W."/>
            <person name="Lilly W.W."/>
            <person name="Ma L.J."/>
            <person name="Mackey A.J."/>
            <person name="Manning G."/>
            <person name="Martin F."/>
            <person name="Muraguchi H."/>
            <person name="Natvig D.O."/>
            <person name="Palmerini H."/>
            <person name="Ramesh M.A."/>
            <person name="Rehmeyer C.J."/>
            <person name="Roe B.A."/>
            <person name="Shenoy N."/>
            <person name="Stanke M."/>
            <person name="Ter-Hovhannisyan V."/>
            <person name="Tunlid A."/>
            <person name="Velagapudi R."/>
            <person name="Vision T.J."/>
            <person name="Zeng Q."/>
            <person name="Zolan M.E."/>
            <person name="Pukkila P.J."/>
        </authorList>
    </citation>
    <scope>NUCLEOTIDE SEQUENCE [LARGE SCALE GENOMIC DNA]</scope>
    <source>
        <strain evidence="2">Okayama-7 / 130 / ATCC MYA-4618 / FGSC 9003</strain>
    </source>
</reference>
<sequence>MSSKALAPPFSRLPPEIITLIAQQVKESIRFEPAPFDFRWTLPKPWVSTIHNCCLVSKLFYTHFRPHLYASICAETVEHNGHIRSGAYFLQKLYELLQREPHIGAWIKEFRVNIVDHTNILFLSSGTAREREQRQAAQHAKWAAQDKILADVLDKMPKLGEPLKASFHRLFSSRSLTHVDIRSVIFPPSLIFSAPSLVEANLWYRAECSYRWKKMLQKMETEGGAKQPDLELLPSLKSFASDDPYTLVPDTCITRWPGAFKTLRYLRLYSSVDSLKAIQKFIDSSGETLKEVQLVMGVNKYITHMKTLDLTPLKTLKHLNLSYHGIPVQIPETFTTSISSTLGSLHETASCFKSFDLAMTWLCWEDFGAPPPNPPPLNLAPLFRHIDDRLAFLADKERFPGMKPVEMKLGCVCHRSECRVHRGLLNMYSEVERCLPQLTEKGLVKLNVLGRK</sequence>
<dbReference type="EMBL" id="AACS02000008">
    <property type="protein sequence ID" value="EAU85848.2"/>
    <property type="molecule type" value="Genomic_DNA"/>
</dbReference>
<organism evidence="1 2">
    <name type="scientific">Coprinopsis cinerea (strain Okayama-7 / 130 / ATCC MYA-4618 / FGSC 9003)</name>
    <name type="common">Inky cap fungus</name>
    <name type="synonym">Hormographiella aspergillata</name>
    <dbReference type="NCBI Taxonomy" id="240176"/>
    <lineage>
        <taxon>Eukaryota</taxon>
        <taxon>Fungi</taxon>
        <taxon>Dikarya</taxon>
        <taxon>Basidiomycota</taxon>
        <taxon>Agaricomycotina</taxon>
        <taxon>Agaricomycetes</taxon>
        <taxon>Agaricomycetidae</taxon>
        <taxon>Agaricales</taxon>
        <taxon>Agaricineae</taxon>
        <taxon>Psathyrellaceae</taxon>
        <taxon>Coprinopsis</taxon>
    </lineage>
</organism>
<evidence type="ECO:0000313" key="1">
    <source>
        <dbReference type="EMBL" id="EAU85848.2"/>
    </source>
</evidence>
<keyword evidence="2" id="KW-1185">Reference proteome</keyword>
<dbReference type="InParanoid" id="A8NSR0"/>
<dbReference type="Proteomes" id="UP000001861">
    <property type="component" value="Unassembled WGS sequence"/>
</dbReference>
<evidence type="ECO:0000313" key="2">
    <source>
        <dbReference type="Proteomes" id="UP000001861"/>
    </source>
</evidence>